<organism evidence="1 2">
    <name type="scientific">Daphnia magna</name>
    <dbReference type="NCBI Taxonomy" id="35525"/>
    <lineage>
        <taxon>Eukaryota</taxon>
        <taxon>Metazoa</taxon>
        <taxon>Ecdysozoa</taxon>
        <taxon>Arthropoda</taxon>
        <taxon>Crustacea</taxon>
        <taxon>Branchiopoda</taxon>
        <taxon>Diplostraca</taxon>
        <taxon>Cladocera</taxon>
        <taxon>Anomopoda</taxon>
        <taxon>Daphniidae</taxon>
        <taxon>Daphnia</taxon>
    </lineage>
</organism>
<protein>
    <submittedName>
        <fullName evidence="1">Uncharacterized protein</fullName>
    </submittedName>
</protein>
<comment type="caution">
    <text evidence="1">The sequence shown here is derived from an EMBL/GenBank/DDBJ whole genome shotgun (WGS) entry which is preliminary data.</text>
</comment>
<sequence>MSCQSNRFSVTTMAFNQQRVKPPKSFRSSSSSQLIELFQRKAPGTNNINGFKAISGSRPYCPASRNEQLSVHSRLLPLRATRFTAEMTGHMFSFCFLCF</sequence>
<reference evidence="1 2" key="1">
    <citation type="journal article" date="2023" name="Nucleic Acids Res.">
        <title>The hologenome of Daphnia magna reveals possible DNA methylation and microbiome-mediated evolution of the host genome.</title>
        <authorList>
            <person name="Chaturvedi A."/>
            <person name="Li X."/>
            <person name="Dhandapani V."/>
            <person name="Marshall H."/>
            <person name="Kissane S."/>
            <person name="Cuenca-Cambronero M."/>
            <person name="Asole G."/>
            <person name="Calvet F."/>
            <person name="Ruiz-Romero M."/>
            <person name="Marangio P."/>
            <person name="Guigo R."/>
            <person name="Rago D."/>
            <person name="Mirbahai L."/>
            <person name="Eastwood N."/>
            <person name="Colbourne J.K."/>
            <person name="Zhou J."/>
            <person name="Mallon E."/>
            <person name="Orsini L."/>
        </authorList>
    </citation>
    <scope>NUCLEOTIDE SEQUENCE [LARGE SCALE GENOMIC DNA]</scope>
    <source>
        <strain evidence="1">LRV0_1</strain>
    </source>
</reference>
<evidence type="ECO:0000313" key="2">
    <source>
        <dbReference type="Proteomes" id="UP001234178"/>
    </source>
</evidence>
<keyword evidence="2" id="KW-1185">Reference proteome</keyword>
<gene>
    <name evidence="1" type="ORF">OUZ56_000501</name>
</gene>
<name>A0ABQ9ZZV9_9CRUS</name>
<evidence type="ECO:0000313" key="1">
    <source>
        <dbReference type="EMBL" id="KAK4018448.1"/>
    </source>
</evidence>
<proteinExistence type="predicted"/>
<accession>A0ABQ9ZZV9</accession>
<dbReference type="Proteomes" id="UP001234178">
    <property type="component" value="Unassembled WGS sequence"/>
</dbReference>
<dbReference type="EMBL" id="JAOYFB010000036">
    <property type="protein sequence ID" value="KAK4018448.1"/>
    <property type="molecule type" value="Genomic_DNA"/>
</dbReference>